<dbReference type="Gene3D" id="3.40.50.2000">
    <property type="entry name" value="Glycogen Phosphorylase B"/>
    <property type="match status" value="1"/>
</dbReference>
<dbReference type="AlphaFoldDB" id="A0A1B1NCX1"/>
<dbReference type="SUPFAM" id="SSF53756">
    <property type="entry name" value="UDP-Glycosyltransferase/glycogen phosphorylase"/>
    <property type="match status" value="1"/>
</dbReference>
<dbReference type="Proteomes" id="UP000092482">
    <property type="component" value="Chromosome"/>
</dbReference>
<gene>
    <name evidence="4" type="ORF">SGUI_1893</name>
</gene>
<evidence type="ECO:0000259" key="3">
    <source>
        <dbReference type="Pfam" id="PF00534"/>
    </source>
</evidence>
<dbReference type="InterPro" id="IPR001296">
    <property type="entry name" value="Glyco_trans_1"/>
</dbReference>
<dbReference type="EMBL" id="CP014989">
    <property type="protein sequence ID" value="ANS79289.1"/>
    <property type="molecule type" value="Genomic_DNA"/>
</dbReference>
<dbReference type="GO" id="GO:0016757">
    <property type="term" value="F:glycosyltransferase activity"/>
    <property type="evidence" value="ECO:0007669"/>
    <property type="project" value="InterPro"/>
</dbReference>
<dbReference type="OrthoDB" id="6713581at2"/>
<dbReference type="RefSeq" id="WP_066639320.1">
    <property type="nucleotide sequence ID" value="NZ_CP014989.1"/>
</dbReference>
<evidence type="ECO:0000256" key="2">
    <source>
        <dbReference type="SAM" id="MobiDB-lite"/>
    </source>
</evidence>
<dbReference type="STRING" id="1758689.SGUI_1893"/>
<keyword evidence="1 4" id="KW-0808">Transferase</keyword>
<dbReference type="PANTHER" id="PTHR12526">
    <property type="entry name" value="GLYCOSYLTRANSFERASE"/>
    <property type="match status" value="1"/>
</dbReference>
<evidence type="ECO:0000313" key="4">
    <source>
        <dbReference type="EMBL" id="ANS79289.1"/>
    </source>
</evidence>
<evidence type="ECO:0000256" key="1">
    <source>
        <dbReference type="ARBA" id="ARBA00022679"/>
    </source>
</evidence>
<sequence length="720" mass="77798">MPAEQPDPRPAPPGAPTGGAGRRVVVVARYAAELDEMAPRLRTLTEHGHRVVLVWAEGEPGPALRSFGGRVRLQGRGRGRGARQTVRRALRPPPTAWIRDRGVLARGLRRDLRARRTVHGADLLLPVGAEAVRLFGRPGAAPVPVLTQEGLDDERRLDEVWASLRRRSRAGGQHLDPEIAHEVLAHVARTGGRVPARHQPLLVPLVEALHATGEYALAHQVVSLLPDGTSEPAQDALRHGLRQLVEVSRTGRDQPGTAEAVRGLLEVADAELSAVPPDVDTVTRATTLALQLLFHRELHADTTSSPLVTGPDAFLADWRASRVGRLLADPVPQAPVLERAAGRSAATRPDPDGHGPRVVVVPGSYPQFAVPVRRALADRAQVHLAELRTRDQLRGLGTRRELVAARLGLALGTPWVPDYELLEELEAADALFVDWADRGSLAAVMSAPAGVRVTLRIHSMDAFSPWIHLLDWSRVDVLVLVSEHLRTMVRTLLGDRLAGTEVRVVPNLLDPGRIPTGKVEGHRRRLLMVGWAQRVKDPLWAVEVLALLRQEDPEWSLTLVGTDFPDGSVVSQGEYARAFRERITQDDVRGAVRFVGFTRDLAPHLAASGFVLSTSRRESFGLALVEGAASGAVPVVRDWPVFAPLDGARGLFGDDWVVDTVAGAADRIRALAEEPGWSAASDRARAVVEQRFTAGPAGSELVDLILGSAAGQPRAMSAST</sequence>
<feature type="domain" description="Glycosyl transferase family 1" evidence="3">
    <location>
        <begin position="523"/>
        <end position="640"/>
    </location>
</feature>
<keyword evidence="5" id="KW-1185">Reference proteome</keyword>
<dbReference type="PATRIC" id="fig|1758689.4.peg.1957"/>
<protein>
    <submittedName>
        <fullName evidence="4">Glycosyl transferase, group 1 family protein</fullName>
    </submittedName>
</protein>
<accession>A0A1B1NCX1</accession>
<reference evidence="4 5" key="1">
    <citation type="submission" date="2016-03" db="EMBL/GenBank/DDBJ databases">
        <title>Shallow-sea hydrothermal system.</title>
        <authorList>
            <person name="Tang K."/>
        </authorList>
    </citation>
    <scope>NUCLEOTIDE SEQUENCE [LARGE SCALE GENOMIC DNA]</scope>
    <source>
        <strain evidence="4 5">JLT9</strain>
    </source>
</reference>
<name>A0A1B1NCX1_9MICO</name>
<organism evidence="4 5">
    <name type="scientific">Serinicoccus hydrothermalis</name>
    <dbReference type="NCBI Taxonomy" id="1758689"/>
    <lineage>
        <taxon>Bacteria</taxon>
        <taxon>Bacillati</taxon>
        <taxon>Actinomycetota</taxon>
        <taxon>Actinomycetes</taxon>
        <taxon>Micrococcales</taxon>
        <taxon>Ornithinimicrobiaceae</taxon>
        <taxon>Serinicoccus</taxon>
    </lineage>
</organism>
<evidence type="ECO:0000313" key="5">
    <source>
        <dbReference type="Proteomes" id="UP000092482"/>
    </source>
</evidence>
<dbReference type="Pfam" id="PF00534">
    <property type="entry name" value="Glycos_transf_1"/>
    <property type="match status" value="1"/>
</dbReference>
<proteinExistence type="predicted"/>
<feature type="region of interest" description="Disordered" evidence="2">
    <location>
        <begin position="1"/>
        <end position="20"/>
    </location>
</feature>
<dbReference type="CDD" id="cd03801">
    <property type="entry name" value="GT4_PimA-like"/>
    <property type="match status" value="1"/>
</dbReference>
<dbReference type="KEGG" id="serj:SGUI_1893"/>